<dbReference type="NCBIfam" id="TIGR00575">
    <property type="entry name" value="dnlj"/>
    <property type="match status" value="1"/>
</dbReference>
<dbReference type="Pfam" id="PF03120">
    <property type="entry name" value="OB_DNA_ligase"/>
    <property type="match status" value="1"/>
</dbReference>
<evidence type="ECO:0000256" key="9">
    <source>
        <dbReference type="ARBA" id="ARBA00022842"/>
    </source>
</evidence>
<dbReference type="Pfam" id="PF12826">
    <property type="entry name" value="HHH_2"/>
    <property type="match status" value="1"/>
</dbReference>
<dbReference type="InterPro" id="IPR001679">
    <property type="entry name" value="DNA_ligase"/>
</dbReference>
<feature type="binding site" evidence="14">
    <location>
        <position position="170"/>
    </location>
    <ligand>
        <name>NAD(+)</name>
        <dbReference type="ChEBI" id="CHEBI:57540"/>
    </ligand>
</feature>
<dbReference type="EC" id="6.5.1.2" evidence="2 14"/>
<dbReference type="InterPro" id="IPR010994">
    <property type="entry name" value="RuvA_2-like"/>
</dbReference>
<reference evidence="17 18" key="1">
    <citation type="submission" date="2020-08" db="EMBL/GenBank/DDBJ databases">
        <title>Genomic Encyclopedia of Type Strains, Phase IV (KMG-IV): sequencing the most valuable type-strain genomes for metagenomic binning, comparative biology and taxonomic classification.</title>
        <authorList>
            <person name="Goeker M."/>
        </authorList>
    </citation>
    <scope>NUCLEOTIDE SEQUENCE [LARGE SCALE GENOMIC DNA]</scope>
    <source>
        <strain evidence="17 18">DSM 22071</strain>
    </source>
</reference>
<keyword evidence="6 14" id="KW-0479">Metal-binding</keyword>
<dbReference type="PIRSF" id="PIRSF001604">
    <property type="entry name" value="LigA"/>
    <property type="match status" value="1"/>
</dbReference>
<evidence type="ECO:0000256" key="4">
    <source>
        <dbReference type="ARBA" id="ARBA00022598"/>
    </source>
</evidence>
<dbReference type="InterPro" id="IPR041663">
    <property type="entry name" value="DisA/LigA_HHH"/>
</dbReference>
<comment type="caution">
    <text evidence="17">The sequence shown here is derived from an EMBL/GenBank/DDBJ whole genome shotgun (WGS) entry which is preliminary data.</text>
</comment>
<dbReference type="SUPFAM" id="SSF56091">
    <property type="entry name" value="DNA ligase/mRNA capping enzyme, catalytic domain"/>
    <property type="match status" value="1"/>
</dbReference>
<feature type="binding site" evidence="14">
    <location>
        <position position="113"/>
    </location>
    <ligand>
        <name>NAD(+)</name>
        <dbReference type="ChEBI" id="CHEBI:57540"/>
    </ligand>
</feature>
<protein>
    <recommendedName>
        <fullName evidence="3 14">DNA ligase</fullName>
        <ecNumber evidence="2 14">6.5.1.2</ecNumber>
    </recommendedName>
    <alternativeName>
        <fullName evidence="14">Polydeoxyribonucleotide synthase [NAD(+)]</fullName>
    </alternativeName>
</protein>
<dbReference type="GO" id="GO:0046872">
    <property type="term" value="F:metal ion binding"/>
    <property type="evidence" value="ECO:0007669"/>
    <property type="project" value="UniProtKB-KW"/>
</dbReference>
<dbReference type="SUPFAM" id="SSF47781">
    <property type="entry name" value="RuvA domain 2-like"/>
    <property type="match status" value="1"/>
</dbReference>
<dbReference type="CDD" id="cd00114">
    <property type="entry name" value="LIGANc"/>
    <property type="match status" value="1"/>
</dbReference>
<dbReference type="GO" id="GO:0005829">
    <property type="term" value="C:cytosol"/>
    <property type="evidence" value="ECO:0007669"/>
    <property type="project" value="TreeGrafter"/>
</dbReference>
<feature type="active site" description="N6-AMP-lysine intermediate" evidence="14">
    <location>
        <position position="115"/>
    </location>
</feature>
<keyword evidence="8 14" id="KW-0862">Zinc</keyword>
<keyword evidence="18" id="KW-1185">Reference proteome</keyword>
<keyword evidence="5 14" id="KW-0235">DNA replication</keyword>
<feature type="binding site" evidence="14">
    <location>
        <position position="419"/>
    </location>
    <ligand>
        <name>Zn(2+)</name>
        <dbReference type="ChEBI" id="CHEBI:29105"/>
    </ligand>
</feature>
<dbReference type="InterPro" id="IPR004150">
    <property type="entry name" value="NAD_DNA_ligase_OB"/>
</dbReference>
<evidence type="ECO:0000313" key="18">
    <source>
        <dbReference type="Proteomes" id="UP000528322"/>
    </source>
</evidence>
<evidence type="ECO:0000256" key="6">
    <source>
        <dbReference type="ARBA" id="ARBA00022723"/>
    </source>
</evidence>
<dbReference type="Gene3D" id="1.10.150.20">
    <property type="entry name" value="5' to 3' exonuclease, C-terminal subdomain"/>
    <property type="match status" value="2"/>
</dbReference>
<dbReference type="GO" id="GO:0006260">
    <property type="term" value="P:DNA replication"/>
    <property type="evidence" value="ECO:0007669"/>
    <property type="project" value="UniProtKB-KW"/>
</dbReference>
<feature type="binding site" evidence="14">
    <location>
        <position position="404"/>
    </location>
    <ligand>
        <name>Zn(2+)</name>
        <dbReference type="ChEBI" id="CHEBI:29105"/>
    </ligand>
</feature>
<feature type="binding site" evidence="14">
    <location>
        <position position="424"/>
    </location>
    <ligand>
        <name>Zn(2+)</name>
        <dbReference type="ChEBI" id="CHEBI:29105"/>
    </ligand>
</feature>
<keyword evidence="7 14" id="KW-0227">DNA damage</keyword>
<dbReference type="RefSeq" id="WP_183733481.1">
    <property type="nucleotide sequence ID" value="NZ_JACHID010000013.1"/>
</dbReference>
<gene>
    <name evidence="14" type="primary">ligA</name>
    <name evidence="17" type="ORF">HNR37_001962</name>
</gene>
<comment type="catalytic activity">
    <reaction evidence="12 14 15">
        <text>NAD(+) + (deoxyribonucleotide)n-3'-hydroxyl + 5'-phospho-(deoxyribonucleotide)m = (deoxyribonucleotide)n+m + AMP + beta-nicotinamide D-nucleotide.</text>
        <dbReference type="EC" id="6.5.1.2"/>
    </reaction>
</comment>
<dbReference type="GO" id="GO:0006281">
    <property type="term" value="P:DNA repair"/>
    <property type="evidence" value="ECO:0007669"/>
    <property type="project" value="UniProtKB-KW"/>
</dbReference>
<dbReference type="Gene3D" id="1.10.287.610">
    <property type="entry name" value="Helix hairpin bin"/>
    <property type="match status" value="1"/>
</dbReference>
<dbReference type="SUPFAM" id="SSF52113">
    <property type="entry name" value="BRCT domain"/>
    <property type="match status" value="1"/>
</dbReference>
<dbReference type="InterPro" id="IPR036420">
    <property type="entry name" value="BRCT_dom_sf"/>
</dbReference>
<dbReference type="InterPro" id="IPR033136">
    <property type="entry name" value="DNA_ligase_CS"/>
</dbReference>
<proteinExistence type="inferred from homology"/>
<evidence type="ECO:0000256" key="2">
    <source>
        <dbReference type="ARBA" id="ARBA00012722"/>
    </source>
</evidence>
<evidence type="ECO:0000256" key="1">
    <source>
        <dbReference type="ARBA" id="ARBA00004067"/>
    </source>
</evidence>
<feature type="domain" description="BRCT" evidence="16">
    <location>
        <begin position="584"/>
        <end position="662"/>
    </location>
</feature>
<dbReference type="FunFam" id="2.40.50.140:FF:000012">
    <property type="entry name" value="DNA ligase"/>
    <property type="match status" value="1"/>
</dbReference>
<dbReference type="InterPro" id="IPR012340">
    <property type="entry name" value="NA-bd_OB-fold"/>
</dbReference>
<feature type="binding site" evidence="14">
    <location>
        <begin position="83"/>
        <end position="84"/>
    </location>
    <ligand>
        <name>NAD(+)</name>
        <dbReference type="ChEBI" id="CHEBI:57540"/>
    </ligand>
</feature>
<dbReference type="Proteomes" id="UP000528322">
    <property type="component" value="Unassembled WGS sequence"/>
</dbReference>
<evidence type="ECO:0000256" key="3">
    <source>
        <dbReference type="ARBA" id="ARBA00013308"/>
    </source>
</evidence>
<evidence type="ECO:0000256" key="7">
    <source>
        <dbReference type="ARBA" id="ARBA00022763"/>
    </source>
</evidence>
<dbReference type="SMART" id="SM00292">
    <property type="entry name" value="BRCT"/>
    <property type="match status" value="1"/>
</dbReference>
<dbReference type="Gene3D" id="2.40.50.140">
    <property type="entry name" value="Nucleic acid-binding proteins"/>
    <property type="match status" value="1"/>
</dbReference>
<comment type="similarity">
    <text evidence="13 14">Belongs to the NAD-dependent DNA ligase family. LigA subfamily.</text>
</comment>
<dbReference type="PROSITE" id="PS01055">
    <property type="entry name" value="DNA_LIGASE_N1"/>
    <property type="match status" value="1"/>
</dbReference>
<dbReference type="Gene3D" id="3.30.470.30">
    <property type="entry name" value="DNA ligase/mRNA capping enzyme"/>
    <property type="match status" value="1"/>
</dbReference>
<evidence type="ECO:0000256" key="11">
    <source>
        <dbReference type="ARBA" id="ARBA00023204"/>
    </source>
</evidence>
<sequence length="662" mass="74122">MSKSQLRKQIEELTAKLNQADAAYYLHNDPIMADAQYDMLYRELQSLEMQYPEFALLDSPTMRISPKVNGALPTFNHRTPMLSLSNTYDLIELDEFLKRVHREIGYFPTFVVEPKIDGVAVSIHYQDGKLHQAVTRGDGAIGEDITHNIRTIRSLPLAIPESDRIEVRGEVYISRENFHHINLRRQEQGEPLYANPRNLAAGSLKLLDSLSASRRGLDIFCYALLGSEEKSHWQSLNQIKEWNLPVNNLNTKTNNVKEIHQVIKQIHEMRSRLPYDIDGLVIKVDHYDLQQLLGVTAKSPRYAVAYKYEALQVSTKLIEITLQVGRTGVITPVAELEPVLLAGSTISRATLHNFDEIIRKDLRPGDTVLIEKGGDVIPKVIKVIDSHSRQDALPVTLPKACPACDGHIEWTENGVHLYCINPGCPAKRKNAITHFVSRNAMDISGLGEKVIERFLQDGLLNDIGDLYHLDYDRISSMDGFGPKSAENLRSSVEKSRYNSLDRLIFALGIRHVGKKTAQILASNFNSLDQLVSATYEELIKIDEIGEITASSVYRSLRNPRMISIIEELRHAGVNFNQETKSSQQSNHLLDGKSVVFTGKLSRPRAEFEQLAQAAGARVLSAVSAKLDFLVAGSDAGSKLNKAHQLGVSIISEEEFSQLCSSE</sequence>
<name>A0A7W7Y5V8_9BACT</name>
<dbReference type="EMBL" id="JACHID010000013">
    <property type="protein sequence ID" value="MBB5022624.1"/>
    <property type="molecule type" value="Genomic_DNA"/>
</dbReference>
<dbReference type="CDD" id="cd17748">
    <property type="entry name" value="BRCT_DNA_ligase_like"/>
    <property type="match status" value="1"/>
</dbReference>
<evidence type="ECO:0000256" key="14">
    <source>
        <dbReference type="HAMAP-Rule" id="MF_01588"/>
    </source>
</evidence>
<evidence type="ECO:0000259" key="16">
    <source>
        <dbReference type="PROSITE" id="PS50172"/>
    </source>
</evidence>
<dbReference type="PROSITE" id="PS01056">
    <property type="entry name" value="DNA_LIGASE_N2"/>
    <property type="match status" value="1"/>
</dbReference>
<dbReference type="InterPro" id="IPR013840">
    <property type="entry name" value="DNAligase_N"/>
</dbReference>
<keyword evidence="10 14" id="KW-0520">NAD</keyword>
<feature type="binding site" evidence="14">
    <location>
        <position position="401"/>
    </location>
    <ligand>
        <name>Zn(2+)</name>
        <dbReference type="ChEBI" id="CHEBI:29105"/>
    </ligand>
</feature>
<organism evidence="17 18">
    <name type="scientific">Desulfurispira natronophila</name>
    <dbReference type="NCBI Taxonomy" id="682562"/>
    <lineage>
        <taxon>Bacteria</taxon>
        <taxon>Pseudomonadati</taxon>
        <taxon>Chrysiogenota</taxon>
        <taxon>Chrysiogenia</taxon>
        <taxon>Chrysiogenales</taxon>
        <taxon>Chrysiogenaceae</taxon>
        <taxon>Desulfurispira</taxon>
    </lineage>
</organism>
<accession>A0A7W7Y5V8</accession>
<keyword evidence="9 14" id="KW-0460">Magnesium</keyword>
<dbReference type="HAMAP" id="MF_01588">
    <property type="entry name" value="DNA_ligase_A"/>
    <property type="match status" value="1"/>
</dbReference>
<dbReference type="Gene3D" id="6.20.10.30">
    <property type="match status" value="1"/>
</dbReference>
<dbReference type="Pfam" id="PF14520">
    <property type="entry name" value="HHH_5"/>
    <property type="match status" value="1"/>
</dbReference>
<feature type="binding site" evidence="14">
    <location>
        <position position="136"/>
    </location>
    <ligand>
        <name>NAD(+)</name>
        <dbReference type="ChEBI" id="CHEBI:57540"/>
    </ligand>
</feature>
<dbReference type="InterPro" id="IPR013839">
    <property type="entry name" value="DNAligase_adenylation"/>
</dbReference>
<dbReference type="InterPro" id="IPR003583">
    <property type="entry name" value="Hlx-hairpin-Hlx_DNA-bd_motif"/>
</dbReference>
<keyword evidence="11 14" id="KW-0234">DNA repair</keyword>
<evidence type="ECO:0000256" key="5">
    <source>
        <dbReference type="ARBA" id="ARBA00022705"/>
    </source>
</evidence>
<feature type="binding site" evidence="14">
    <location>
        <begin position="34"/>
        <end position="38"/>
    </location>
    <ligand>
        <name>NAD(+)</name>
        <dbReference type="ChEBI" id="CHEBI:57540"/>
    </ligand>
</feature>
<keyword evidence="4 14" id="KW-0436">Ligase</keyword>
<feature type="binding site" evidence="14">
    <location>
        <position position="307"/>
    </location>
    <ligand>
        <name>NAD(+)</name>
        <dbReference type="ChEBI" id="CHEBI:57540"/>
    </ligand>
</feature>
<evidence type="ECO:0000256" key="15">
    <source>
        <dbReference type="RuleBase" id="RU000618"/>
    </source>
</evidence>
<dbReference type="Pfam" id="PF00533">
    <property type="entry name" value="BRCT"/>
    <property type="match status" value="1"/>
</dbReference>
<dbReference type="PROSITE" id="PS50172">
    <property type="entry name" value="BRCT"/>
    <property type="match status" value="1"/>
</dbReference>
<dbReference type="SMART" id="SM00278">
    <property type="entry name" value="HhH1"/>
    <property type="match status" value="4"/>
</dbReference>
<dbReference type="GO" id="GO:0003677">
    <property type="term" value="F:DNA binding"/>
    <property type="evidence" value="ECO:0007669"/>
    <property type="project" value="InterPro"/>
</dbReference>
<dbReference type="NCBIfam" id="NF005932">
    <property type="entry name" value="PRK07956.1"/>
    <property type="match status" value="1"/>
</dbReference>
<dbReference type="SUPFAM" id="SSF50249">
    <property type="entry name" value="Nucleic acid-binding proteins"/>
    <property type="match status" value="1"/>
</dbReference>
<dbReference type="SMART" id="SM00532">
    <property type="entry name" value="LIGANc"/>
    <property type="match status" value="1"/>
</dbReference>
<dbReference type="Gene3D" id="3.40.50.10190">
    <property type="entry name" value="BRCT domain"/>
    <property type="match status" value="1"/>
</dbReference>
<dbReference type="GO" id="GO:0003911">
    <property type="term" value="F:DNA ligase (NAD+) activity"/>
    <property type="evidence" value="ECO:0007669"/>
    <property type="project" value="UniProtKB-UniRule"/>
</dbReference>
<feature type="binding site" evidence="14">
    <location>
        <position position="283"/>
    </location>
    <ligand>
        <name>NAD(+)</name>
        <dbReference type="ChEBI" id="CHEBI:57540"/>
    </ligand>
</feature>
<evidence type="ECO:0000256" key="13">
    <source>
        <dbReference type="ARBA" id="ARBA00060881"/>
    </source>
</evidence>
<dbReference type="InterPro" id="IPR001357">
    <property type="entry name" value="BRCT_dom"/>
</dbReference>
<dbReference type="Pfam" id="PF01653">
    <property type="entry name" value="DNA_ligase_aden"/>
    <property type="match status" value="1"/>
</dbReference>
<evidence type="ECO:0000256" key="12">
    <source>
        <dbReference type="ARBA" id="ARBA00034005"/>
    </source>
</evidence>
<comment type="cofactor">
    <cofactor evidence="14">
        <name>Mg(2+)</name>
        <dbReference type="ChEBI" id="CHEBI:18420"/>
    </cofactor>
    <cofactor evidence="14">
        <name>Mn(2+)</name>
        <dbReference type="ChEBI" id="CHEBI:29035"/>
    </cofactor>
</comment>
<evidence type="ECO:0000256" key="8">
    <source>
        <dbReference type="ARBA" id="ARBA00022833"/>
    </source>
</evidence>
<keyword evidence="14" id="KW-0464">Manganese</keyword>
<dbReference type="FunFam" id="1.10.150.20:FF:000007">
    <property type="entry name" value="DNA ligase"/>
    <property type="match status" value="1"/>
</dbReference>
<evidence type="ECO:0000256" key="10">
    <source>
        <dbReference type="ARBA" id="ARBA00023027"/>
    </source>
</evidence>
<dbReference type="PANTHER" id="PTHR23389:SF9">
    <property type="entry name" value="DNA LIGASE"/>
    <property type="match status" value="1"/>
</dbReference>
<dbReference type="FunFam" id="1.10.150.20:FF:000006">
    <property type="entry name" value="DNA ligase"/>
    <property type="match status" value="1"/>
</dbReference>
<dbReference type="InterPro" id="IPR018239">
    <property type="entry name" value="DNA_ligase_AS"/>
</dbReference>
<evidence type="ECO:0000313" key="17">
    <source>
        <dbReference type="EMBL" id="MBB5022624.1"/>
    </source>
</evidence>
<dbReference type="PANTHER" id="PTHR23389">
    <property type="entry name" value="CHROMOSOME TRANSMISSION FIDELITY FACTOR 18"/>
    <property type="match status" value="1"/>
</dbReference>
<comment type="function">
    <text evidence="1 14">DNA ligase that catalyzes the formation of phosphodiester linkages between 5'-phosphoryl and 3'-hydroxyl groups in double-stranded DNA using NAD as a coenzyme and as the energy source for the reaction. It is essential for DNA replication and repair of damaged DNA.</text>
</comment>
<dbReference type="AlphaFoldDB" id="A0A7W7Y5V8"/>